<sequence length="189" mass="22184">MLDSIEPYDIHFIQKASPTSNGDAFDFSYIYKFRTERTVKYQSLKYIIRVEAIGDLFAIKFYAARDGKLDNKYNRLIQAYNYSQTLRIFLTCASVVPLILSDHPFASFVINGAQTIDKKSDKIESKANNQRFRLYKYVAEHLFGDSIFQDYEFPEVSSYLIVNRNSCQDVEQKKIEIKERLFNLYDIDI</sequence>
<accession>A0A7J4XPZ8</accession>
<evidence type="ECO:0000313" key="2">
    <source>
        <dbReference type="Proteomes" id="UP000422221"/>
    </source>
</evidence>
<evidence type="ECO:0000313" key="1">
    <source>
        <dbReference type="EMBL" id="KAA3770796.1"/>
    </source>
</evidence>
<comment type="caution">
    <text evidence="1">The sequence shown here is derived from an EMBL/GenBank/DDBJ whole genome shotgun (WGS) entry which is preliminary data.</text>
</comment>
<dbReference type="Proteomes" id="UP000422221">
    <property type="component" value="Unassembled WGS sequence"/>
</dbReference>
<protein>
    <submittedName>
        <fullName evidence="1">Uncharacterized protein</fullName>
    </submittedName>
</protein>
<dbReference type="RefSeq" id="WP_130057751.1">
    <property type="nucleotide sequence ID" value="NZ_JADNPJ010000008.1"/>
</dbReference>
<name>A0A7J4XPZ8_9BACE</name>
<dbReference type="AlphaFoldDB" id="A0A7J4XPZ8"/>
<proteinExistence type="predicted"/>
<reference evidence="1 2" key="1">
    <citation type="journal article" date="2019" name="Nat. Med.">
        <title>A library of human gut bacterial isolates paired with longitudinal multiomics data enables mechanistic microbiome research.</title>
        <authorList>
            <person name="Poyet M."/>
            <person name="Groussin M."/>
            <person name="Gibbons S.M."/>
            <person name="Avila-Pacheco J."/>
            <person name="Jiang X."/>
            <person name="Kearney S.M."/>
            <person name="Perrotta A.R."/>
            <person name="Berdy B."/>
            <person name="Zhao S."/>
            <person name="Lieberman T.D."/>
            <person name="Swanson P.K."/>
            <person name="Smith M."/>
            <person name="Roesemann S."/>
            <person name="Alexander J.E."/>
            <person name="Rich S.A."/>
            <person name="Livny J."/>
            <person name="Vlamakis H."/>
            <person name="Clish C."/>
            <person name="Bullock K."/>
            <person name="Deik A."/>
            <person name="Scott J."/>
            <person name="Pierce K.A."/>
            <person name="Xavier R.J."/>
            <person name="Alm E.J."/>
        </authorList>
    </citation>
    <scope>NUCLEOTIDE SEQUENCE [LARGE SCALE GENOMIC DNA]</scope>
    <source>
        <strain evidence="1 2">BIOML-A10</strain>
    </source>
</reference>
<organism evidence="1 2">
    <name type="scientific">Bacteroides salyersiae</name>
    <dbReference type="NCBI Taxonomy" id="291644"/>
    <lineage>
        <taxon>Bacteria</taxon>
        <taxon>Pseudomonadati</taxon>
        <taxon>Bacteroidota</taxon>
        <taxon>Bacteroidia</taxon>
        <taxon>Bacteroidales</taxon>
        <taxon>Bacteroidaceae</taxon>
        <taxon>Bacteroides</taxon>
    </lineage>
</organism>
<gene>
    <name evidence="1" type="ORF">F3F73_02320</name>
</gene>
<dbReference type="EMBL" id="VWMK01000001">
    <property type="protein sequence ID" value="KAA3770796.1"/>
    <property type="molecule type" value="Genomic_DNA"/>
</dbReference>